<dbReference type="EMBL" id="LGRX02014362">
    <property type="protein sequence ID" value="KAK3264777.1"/>
    <property type="molecule type" value="Genomic_DNA"/>
</dbReference>
<sequence length="214" mass="22929">MLDRAHHWHRDCPRGGKRTNIGASMNSFTADNERHDNFALEFQHAIANDDDAEKFDALCVLAGGKLELISDISACSFCVDDDAYETTAGSEYTQYAQPVEAQMGFSVGGVGREHGIRMDAFAARVTAPSAAPPPPTEDPEAELDCDALESGSSIILSAASSPVHAAGGSHQPKFADLISGRDLSVRLATPAPLHLSYMQNAGADTRRQQCARRQ</sequence>
<keyword evidence="2" id="KW-1185">Reference proteome</keyword>
<gene>
    <name evidence="1" type="ORF">CYMTET_26502</name>
</gene>
<dbReference type="Proteomes" id="UP001190700">
    <property type="component" value="Unassembled WGS sequence"/>
</dbReference>
<evidence type="ECO:0000313" key="2">
    <source>
        <dbReference type="Proteomes" id="UP001190700"/>
    </source>
</evidence>
<name>A0AAE0FS61_9CHLO</name>
<comment type="caution">
    <text evidence="1">The sequence shown here is derived from an EMBL/GenBank/DDBJ whole genome shotgun (WGS) entry which is preliminary data.</text>
</comment>
<evidence type="ECO:0000313" key="1">
    <source>
        <dbReference type="EMBL" id="KAK3264777.1"/>
    </source>
</evidence>
<proteinExistence type="predicted"/>
<reference evidence="1 2" key="1">
    <citation type="journal article" date="2015" name="Genome Biol. Evol.">
        <title>Comparative Genomics of a Bacterivorous Green Alga Reveals Evolutionary Causalities and Consequences of Phago-Mixotrophic Mode of Nutrition.</title>
        <authorList>
            <person name="Burns J.A."/>
            <person name="Paasch A."/>
            <person name="Narechania A."/>
            <person name="Kim E."/>
        </authorList>
    </citation>
    <scope>NUCLEOTIDE SEQUENCE [LARGE SCALE GENOMIC DNA]</scope>
    <source>
        <strain evidence="1 2">PLY_AMNH</strain>
    </source>
</reference>
<protein>
    <submittedName>
        <fullName evidence="1">Uncharacterized protein</fullName>
    </submittedName>
</protein>
<organism evidence="1 2">
    <name type="scientific">Cymbomonas tetramitiformis</name>
    <dbReference type="NCBI Taxonomy" id="36881"/>
    <lineage>
        <taxon>Eukaryota</taxon>
        <taxon>Viridiplantae</taxon>
        <taxon>Chlorophyta</taxon>
        <taxon>Pyramimonadophyceae</taxon>
        <taxon>Pyramimonadales</taxon>
        <taxon>Pyramimonadaceae</taxon>
        <taxon>Cymbomonas</taxon>
    </lineage>
</organism>
<accession>A0AAE0FS61</accession>
<dbReference type="AlphaFoldDB" id="A0AAE0FS61"/>